<comment type="caution">
    <text evidence="1">The sequence shown here is derived from an EMBL/GenBank/DDBJ whole genome shotgun (WGS) entry which is preliminary data.</text>
</comment>
<evidence type="ECO:0000313" key="1">
    <source>
        <dbReference type="EMBL" id="HGM59329.1"/>
    </source>
</evidence>
<organism evidence="1">
    <name type="scientific">Staphylothermus marinus</name>
    <dbReference type="NCBI Taxonomy" id="2280"/>
    <lineage>
        <taxon>Archaea</taxon>
        <taxon>Thermoproteota</taxon>
        <taxon>Thermoprotei</taxon>
        <taxon>Desulfurococcales</taxon>
        <taxon>Desulfurococcaceae</taxon>
        <taxon>Staphylothermus</taxon>
    </lineage>
</organism>
<proteinExistence type="predicted"/>
<dbReference type="SUPFAM" id="SSF53335">
    <property type="entry name" value="S-adenosyl-L-methionine-dependent methyltransferases"/>
    <property type="match status" value="1"/>
</dbReference>
<gene>
    <name evidence="1" type="ORF">ENU14_07100</name>
</gene>
<dbReference type="Gene3D" id="3.40.50.150">
    <property type="entry name" value="Vaccinia Virus protein VP39"/>
    <property type="match status" value="1"/>
</dbReference>
<protein>
    <recommendedName>
        <fullName evidence="2">Class I SAM-dependent methyltransferase</fullName>
    </recommendedName>
</protein>
<accession>A0A7C4HCF8</accession>
<name>A0A7C4HCF8_STAMA</name>
<sequence>MVIKWKTNIPKSIYAKLYCDWKRVKREVGILLEIFRKYNVRRVIEFGCGIGRHGYLLRKMGFNVLLTDVVDWRYGVSKKLPFIQLDVLNNDVNVTDNFDAGYGLNFLTLFDDKDMITVLWNLSRIVENGILVFDYNFTVYKEPVVREVVVNGEKYYAVLMKQNVKEINGGVVYRYLLKIFDRSGNIVGIERGEYPIYNRDKFFEIINNTGLKIIDIVWVSWDPVEYVYKPSSSDSDSVFVVLKNIDL</sequence>
<dbReference type="AlphaFoldDB" id="A0A7C4HCF8"/>
<evidence type="ECO:0008006" key="2">
    <source>
        <dbReference type="Google" id="ProtNLM"/>
    </source>
</evidence>
<dbReference type="InterPro" id="IPR029063">
    <property type="entry name" value="SAM-dependent_MTases_sf"/>
</dbReference>
<reference evidence="1" key="1">
    <citation type="journal article" date="2020" name="mSystems">
        <title>Genome- and Community-Level Interaction Insights into Carbon Utilization and Element Cycling Functions of Hydrothermarchaeota in Hydrothermal Sediment.</title>
        <authorList>
            <person name="Zhou Z."/>
            <person name="Liu Y."/>
            <person name="Xu W."/>
            <person name="Pan J."/>
            <person name="Luo Z.H."/>
            <person name="Li M."/>
        </authorList>
    </citation>
    <scope>NUCLEOTIDE SEQUENCE [LARGE SCALE GENOMIC DNA]</scope>
    <source>
        <strain evidence="1">SpSt-642</strain>
    </source>
</reference>
<dbReference type="Gene3D" id="2.20.25.110">
    <property type="entry name" value="S-adenosyl-L-methionine-dependent methyltransferases"/>
    <property type="match status" value="1"/>
</dbReference>
<dbReference type="EMBL" id="DTBJ01000059">
    <property type="protein sequence ID" value="HGM59329.1"/>
    <property type="molecule type" value="Genomic_DNA"/>
</dbReference>